<comment type="caution">
    <text evidence="1">The sequence shown here is derived from an EMBL/GenBank/DDBJ whole genome shotgun (WGS) entry which is preliminary data.</text>
</comment>
<evidence type="ECO:0000313" key="2">
    <source>
        <dbReference type="Proteomes" id="UP001367508"/>
    </source>
</evidence>
<proteinExistence type="predicted"/>
<keyword evidence="2" id="KW-1185">Reference proteome</keyword>
<organism evidence="1 2">
    <name type="scientific">Canavalia gladiata</name>
    <name type="common">Sword bean</name>
    <name type="synonym">Dolichos gladiatus</name>
    <dbReference type="NCBI Taxonomy" id="3824"/>
    <lineage>
        <taxon>Eukaryota</taxon>
        <taxon>Viridiplantae</taxon>
        <taxon>Streptophyta</taxon>
        <taxon>Embryophyta</taxon>
        <taxon>Tracheophyta</taxon>
        <taxon>Spermatophyta</taxon>
        <taxon>Magnoliopsida</taxon>
        <taxon>eudicotyledons</taxon>
        <taxon>Gunneridae</taxon>
        <taxon>Pentapetalae</taxon>
        <taxon>rosids</taxon>
        <taxon>fabids</taxon>
        <taxon>Fabales</taxon>
        <taxon>Fabaceae</taxon>
        <taxon>Papilionoideae</taxon>
        <taxon>50 kb inversion clade</taxon>
        <taxon>NPAAA clade</taxon>
        <taxon>indigoferoid/millettioid clade</taxon>
        <taxon>Phaseoleae</taxon>
        <taxon>Canavalia</taxon>
    </lineage>
</organism>
<evidence type="ECO:0000313" key="1">
    <source>
        <dbReference type="EMBL" id="KAK7312667.1"/>
    </source>
</evidence>
<accession>A0AAN9KAQ9</accession>
<dbReference type="AlphaFoldDB" id="A0AAN9KAQ9"/>
<name>A0AAN9KAQ9_CANGL</name>
<sequence>MITSRVMSSYIDSFVLTSYDLLGKCLFAITRALEMELFNDSLLTKQCWRLKQNTEYSLLYQILHMELDLDKQMGNNEAYRENWLITSLPDNAQ</sequence>
<protein>
    <submittedName>
        <fullName evidence="1">Uncharacterized protein</fullName>
    </submittedName>
</protein>
<gene>
    <name evidence="1" type="ORF">VNO77_36716</name>
</gene>
<dbReference type="EMBL" id="JAYMYQ010000009">
    <property type="protein sequence ID" value="KAK7312667.1"/>
    <property type="molecule type" value="Genomic_DNA"/>
</dbReference>
<dbReference type="Proteomes" id="UP001367508">
    <property type="component" value="Unassembled WGS sequence"/>
</dbReference>
<reference evidence="1 2" key="1">
    <citation type="submission" date="2024-01" db="EMBL/GenBank/DDBJ databases">
        <title>The genomes of 5 underutilized Papilionoideae crops provide insights into root nodulation and disease resistanc.</title>
        <authorList>
            <person name="Jiang F."/>
        </authorList>
    </citation>
    <scope>NUCLEOTIDE SEQUENCE [LARGE SCALE GENOMIC DNA]</scope>
    <source>
        <strain evidence="1">LVBAO_FW01</strain>
        <tissue evidence="1">Leaves</tissue>
    </source>
</reference>